<gene>
    <name evidence="2" type="ORF">QBC34DRAFT_180840</name>
</gene>
<organism evidence="2 3">
    <name type="scientific">Podospora aff. communis PSN243</name>
    <dbReference type="NCBI Taxonomy" id="3040156"/>
    <lineage>
        <taxon>Eukaryota</taxon>
        <taxon>Fungi</taxon>
        <taxon>Dikarya</taxon>
        <taxon>Ascomycota</taxon>
        <taxon>Pezizomycotina</taxon>
        <taxon>Sordariomycetes</taxon>
        <taxon>Sordariomycetidae</taxon>
        <taxon>Sordariales</taxon>
        <taxon>Podosporaceae</taxon>
        <taxon>Podospora</taxon>
    </lineage>
</organism>
<keyword evidence="3" id="KW-1185">Reference proteome</keyword>
<proteinExistence type="predicted"/>
<name>A0AAV9G7T3_9PEZI</name>
<comment type="caution">
    <text evidence="2">The sequence shown here is derived from an EMBL/GenBank/DDBJ whole genome shotgun (WGS) entry which is preliminary data.</text>
</comment>
<dbReference type="Proteomes" id="UP001321760">
    <property type="component" value="Unassembled WGS sequence"/>
</dbReference>
<sequence>MREQTGRRRHGLALPAAPIPSDTAISHNAQRYRTTTASPVYSAIQGQYSSNRVRRRPAPGQRVSGHQNIRTRQRDTRSASCFMARNLQHQVSYEQRADVDVSVSYQSVQTASPARTPALSARRQVGRGRRRIRYHINLATDRDYVVGLFSYLQPLPVNHRAILSQHFPDSLIHSSLLPGLGSDPMDLPPGESRNILCPFGRVRARQYVELGIRHLGLQAGAQVEGFFVFDGPVPENGPYVYLGRNFLLENFQGRLPPPLSETFSSVL</sequence>
<dbReference type="AlphaFoldDB" id="A0AAV9G7T3"/>
<reference evidence="2" key="2">
    <citation type="submission" date="2023-05" db="EMBL/GenBank/DDBJ databases">
        <authorList>
            <consortium name="Lawrence Berkeley National Laboratory"/>
            <person name="Steindorff A."/>
            <person name="Hensen N."/>
            <person name="Bonometti L."/>
            <person name="Westerberg I."/>
            <person name="Brannstrom I.O."/>
            <person name="Guillou S."/>
            <person name="Cros-Aarteil S."/>
            <person name="Calhoun S."/>
            <person name="Haridas S."/>
            <person name="Kuo A."/>
            <person name="Mondo S."/>
            <person name="Pangilinan J."/>
            <person name="Riley R."/>
            <person name="Labutti K."/>
            <person name="Andreopoulos B."/>
            <person name="Lipzen A."/>
            <person name="Chen C."/>
            <person name="Yanf M."/>
            <person name="Daum C."/>
            <person name="Ng V."/>
            <person name="Clum A."/>
            <person name="Ohm R."/>
            <person name="Martin F."/>
            <person name="Silar P."/>
            <person name="Natvig D."/>
            <person name="Lalanne C."/>
            <person name="Gautier V."/>
            <person name="Ament-Velasquez S.L."/>
            <person name="Kruys A."/>
            <person name="Hutchinson M.I."/>
            <person name="Powell A.J."/>
            <person name="Barry K."/>
            <person name="Miller A.N."/>
            <person name="Grigoriev I.V."/>
            <person name="Debuchy R."/>
            <person name="Gladieux P."/>
            <person name="Thoren M.H."/>
            <person name="Johannesson H."/>
        </authorList>
    </citation>
    <scope>NUCLEOTIDE SEQUENCE</scope>
    <source>
        <strain evidence="2">PSN243</strain>
    </source>
</reference>
<evidence type="ECO:0000313" key="3">
    <source>
        <dbReference type="Proteomes" id="UP001321760"/>
    </source>
</evidence>
<evidence type="ECO:0000313" key="2">
    <source>
        <dbReference type="EMBL" id="KAK4444641.1"/>
    </source>
</evidence>
<accession>A0AAV9G7T3</accession>
<dbReference type="EMBL" id="MU865974">
    <property type="protein sequence ID" value="KAK4444641.1"/>
    <property type="molecule type" value="Genomic_DNA"/>
</dbReference>
<feature type="region of interest" description="Disordered" evidence="1">
    <location>
        <begin position="51"/>
        <end position="77"/>
    </location>
</feature>
<feature type="region of interest" description="Disordered" evidence="1">
    <location>
        <begin position="1"/>
        <end position="22"/>
    </location>
</feature>
<protein>
    <submittedName>
        <fullName evidence="2">Uncharacterized protein</fullName>
    </submittedName>
</protein>
<evidence type="ECO:0000256" key="1">
    <source>
        <dbReference type="SAM" id="MobiDB-lite"/>
    </source>
</evidence>
<reference evidence="2" key="1">
    <citation type="journal article" date="2023" name="Mol. Phylogenet. Evol.">
        <title>Genome-scale phylogeny and comparative genomics of the fungal order Sordariales.</title>
        <authorList>
            <person name="Hensen N."/>
            <person name="Bonometti L."/>
            <person name="Westerberg I."/>
            <person name="Brannstrom I.O."/>
            <person name="Guillou S."/>
            <person name="Cros-Aarteil S."/>
            <person name="Calhoun S."/>
            <person name="Haridas S."/>
            <person name="Kuo A."/>
            <person name="Mondo S."/>
            <person name="Pangilinan J."/>
            <person name="Riley R."/>
            <person name="LaButti K."/>
            <person name="Andreopoulos B."/>
            <person name="Lipzen A."/>
            <person name="Chen C."/>
            <person name="Yan M."/>
            <person name="Daum C."/>
            <person name="Ng V."/>
            <person name="Clum A."/>
            <person name="Steindorff A."/>
            <person name="Ohm R.A."/>
            <person name="Martin F."/>
            <person name="Silar P."/>
            <person name="Natvig D.O."/>
            <person name="Lalanne C."/>
            <person name="Gautier V."/>
            <person name="Ament-Velasquez S.L."/>
            <person name="Kruys A."/>
            <person name="Hutchinson M.I."/>
            <person name="Powell A.J."/>
            <person name="Barry K."/>
            <person name="Miller A.N."/>
            <person name="Grigoriev I.V."/>
            <person name="Debuchy R."/>
            <person name="Gladieux P."/>
            <person name="Hiltunen Thoren M."/>
            <person name="Johannesson H."/>
        </authorList>
    </citation>
    <scope>NUCLEOTIDE SEQUENCE</scope>
    <source>
        <strain evidence="2">PSN243</strain>
    </source>
</reference>